<gene>
    <name evidence="2" type="primary">Piso0_005565</name>
    <name evidence="2" type="ORF">GNLVRS01_PISO0N17723g</name>
</gene>
<feature type="compositionally biased region" description="Polar residues" evidence="1">
    <location>
        <begin position="333"/>
        <end position="345"/>
    </location>
</feature>
<feature type="compositionally biased region" description="Low complexity" evidence="1">
    <location>
        <begin position="425"/>
        <end position="435"/>
    </location>
</feature>
<feature type="region of interest" description="Disordered" evidence="1">
    <location>
        <begin position="122"/>
        <end position="441"/>
    </location>
</feature>
<organism evidence="2 3">
    <name type="scientific">Pichia sorbitophila (strain ATCC MYA-4447 / BCRC 22081 / CBS 7064 / NBRC 10061 / NRRL Y-12695)</name>
    <name type="common">Hybrid yeast</name>
    <dbReference type="NCBI Taxonomy" id="559304"/>
    <lineage>
        <taxon>Eukaryota</taxon>
        <taxon>Fungi</taxon>
        <taxon>Dikarya</taxon>
        <taxon>Ascomycota</taxon>
        <taxon>Saccharomycotina</taxon>
        <taxon>Pichiomycetes</taxon>
        <taxon>Debaryomycetaceae</taxon>
        <taxon>Millerozyma</taxon>
    </lineage>
</organism>
<dbReference type="HOGENOM" id="CLU_044093_0_0_1"/>
<feature type="compositionally biased region" description="Low complexity" evidence="1">
    <location>
        <begin position="295"/>
        <end position="307"/>
    </location>
</feature>
<dbReference type="AlphaFoldDB" id="G8XZC2"/>
<evidence type="ECO:0000313" key="3">
    <source>
        <dbReference type="Proteomes" id="UP000005222"/>
    </source>
</evidence>
<feature type="compositionally biased region" description="Basic and acidic residues" evidence="1">
    <location>
        <begin position="346"/>
        <end position="356"/>
    </location>
</feature>
<feature type="compositionally biased region" description="Polar residues" evidence="1">
    <location>
        <begin position="234"/>
        <end position="251"/>
    </location>
</feature>
<dbReference type="FunCoup" id="G8XZC2">
    <property type="interactions" value="33"/>
</dbReference>
<dbReference type="eggNOG" id="ENOG502SEK2">
    <property type="taxonomic scope" value="Eukaryota"/>
</dbReference>
<feature type="compositionally biased region" description="Low complexity" evidence="1">
    <location>
        <begin position="268"/>
        <end position="283"/>
    </location>
</feature>
<accession>G8XZC2</accession>
<evidence type="ECO:0000313" key="2">
    <source>
        <dbReference type="EMBL" id="CCE87031.1"/>
    </source>
</evidence>
<feature type="compositionally biased region" description="Polar residues" evidence="1">
    <location>
        <begin position="197"/>
        <end position="207"/>
    </location>
</feature>
<feature type="compositionally biased region" description="Polar residues" evidence="1">
    <location>
        <begin position="155"/>
        <end position="184"/>
    </location>
</feature>
<dbReference type="InParanoid" id="G8XZC2"/>
<sequence length="441" mass="48343">MEEGMEEDALNTPISRIKNLRITSPEDIPVEGGCASGSGLDVVQDRSILQAMIEKGYSQKITNNVLQELNARANDIASQLKSPSTKDVMLQRRRKRFSGIHRAGFNKMESILDHYSVKGAHEHKDPVTVTKKRRTLTGIELSSSPVKSPPRTSPRDNTMSSSPNKELDSSPTRRISPSKKSFNLNGLLKGPSDRTDLSFNSNTSRHITGSPPKIKSDACPKLTPPRSSEVKLTKSPSNKSLASQKTAFPNSEKTRSVEPSSNRDRRYASSGSTTTSTANNTPSMRYHTKTSNIGSSRHTSTSTASSRQKAEASSESWAKPFAKPTSIRMNVPSVRSVSSSGTQGSTREDIRSRHDNTQSFSLRKSATQERLTKSSSQSSIPRQSSMSSMSSTRSLNDNKKPNYTIPKPFSLYNKPTISSSQKAISRSQRSLSSLSKVNDNN</sequence>
<dbReference type="EMBL" id="FO082046">
    <property type="protein sequence ID" value="CCE87031.1"/>
    <property type="molecule type" value="Genomic_DNA"/>
</dbReference>
<dbReference type="OrthoDB" id="4024111at2759"/>
<feature type="compositionally biased region" description="Polar residues" evidence="1">
    <location>
        <begin position="413"/>
        <end position="424"/>
    </location>
</feature>
<feature type="compositionally biased region" description="Low complexity" evidence="1">
    <location>
        <begin position="374"/>
        <end position="394"/>
    </location>
</feature>
<name>G8XZC2_PICSO</name>
<reference evidence="2 3" key="1">
    <citation type="journal article" date="2012" name="G3 (Bethesda)">
        <title>Pichia sorbitophila, an interspecies yeast hybrid reveals early steps of genome resolution following polyploidization.</title>
        <authorList>
            <person name="Leh Louis V."/>
            <person name="Despons L."/>
            <person name="Friedrich A."/>
            <person name="Martin T."/>
            <person name="Durrens P."/>
            <person name="Casaregola S."/>
            <person name="Neuveglise C."/>
            <person name="Fairhead C."/>
            <person name="Marck C."/>
            <person name="Cruz J.A."/>
            <person name="Straub M.L."/>
            <person name="Kugler V."/>
            <person name="Sacerdot C."/>
            <person name="Uzunov Z."/>
            <person name="Thierry A."/>
            <person name="Weiss S."/>
            <person name="Bleykasten C."/>
            <person name="De Montigny J."/>
            <person name="Jacques N."/>
            <person name="Jung P."/>
            <person name="Lemaire M."/>
            <person name="Mallet S."/>
            <person name="Morel G."/>
            <person name="Richard G.F."/>
            <person name="Sarkar A."/>
            <person name="Savel G."/>
            <person name="Schacherer J."/>
            <person name="Seret M.L."/>
            <person name="Talla E."/>
            <person name="Samson G."/>
            <person name="Jubin C."/>
            <person name="Poulain J."/>
            <person name="Vacherie B."/>
            <person name="Barbe V."/>
            <person name="Pelletier E."/>
            <person name="Sherman D.J."/>
            <person name="Westhof E."/>
            <person name="Weissenbach J."/>
            <person name="Baret P.V."/>
            <person name="Wincker P."/>
            <person name="Gaillardin C."/>
            <person name="Dujon B."/>
            <person name="Souciet J.L."/>
        </authorList>
    </citation>
    <scope>NUCLEOTIDE SEQUENCE [LARGE SCALE GENOMIC DNA]</scope>
    <source>
        <strain evidence="3">ATCC MYA-4447 / BCRC 22081 / CBS 7064 / NBRC 10061 / NRRL Y-12695</strain>
    </source>
</reference>
<keyword evidence="3" id="KW-1185">Reference proteome</keyword>
<proteinExistence type="predicted"/>
<feature type="compositionally biased region" description="Basic and acidic residues" evidence="1">
    <location>
        <begin position="252"/>
        <end position="267"/>
    </location>
</feature>
<protein>
    <submittedName>
        <fullName evidence="2">Piso0_005565 protein</fullName>
    </submittedName>
</protein>
<evidence type="ECO:0000256" key="1">
    <source>
        <dbReference type="SAM" id="MobiDB-lite"/>
    </source>
</evidence>
<dbReference type="Proteomes" id="UP000005222">
    <property type="component" value="Chromosome N"/>
</dbReference>
<dbReference type="STRING" id="559304.G8XZC2"/>
<dbReference type="OMA" id="KPISSHY"/>